<reference evidence="2 3" key="1">
    <citation type="submission" date="2019-11" db="EMBL/GenBank/DDBJ databases">
        <title>Whole genome sequence of Oryza granulata.</title>
        <authorList>
            <person name="Li W."/>
        </authorList>
    </citation>
    <scope>NUCLEOTIDE SEQUENCE [LARGE SCALE GENOMIC DNA]</scope>
    <source>
        <strain evidence="3">cv. Menghai</strain>
        <tissue evidence="2">Leaf</tissue>
    </source>
</reference>
<dbReference type="AlphaFoldDB" id="A0A6G1D7U8"/>
<evidence type="ECO:0000313" key="2">
    <source>
        <dbReference type="EMBL" id="KAF0908506.1"/>
    </source>
</evidence>
<keyword evidence="3" id="KW-1185">Reference proteome</keyword>
<comment type="caution">
    <text evidence="2">The sequence shown here is derived from an EMBL/GenBank/DDBJ whole genome shotgun (WGS) entry which is preliminary data.</text>
</comment>
<sequence length="86" mass="9572">MGIKLVGLIATGGFSQCQNDPSADDDLWNLATGCRPRVLSYNSYDVNGYRFSGGEEDCEEQVDDGDDEDEDDEENGNDLEYDDDDY</sequence>
<feature type="compositionally biased region" description="Acidic residues" evidence="1">
    <location>
        <begin position="54"/>
        <end position="86"/>
    </location>
</feature>
<protein>
    <submittedName>
        <fullName evidence="2">Uncharacterized protein</fullName>
    </submittedName>
</protein>
<evidence type="ECO:0000256" key="1">
    <source>
        <dbReference type="SAM" id="MobiDB-lite"/>
    </source>
</evidence>
<evidence type="ECO:0000313" key="3">
    <source>
        <dbReference type="Proteomes" id="UP000479710"/>
    </source>
</evidence>
<feature type="region of interest" description="Disordered" evidence="1">
    <location>
        <begin position="50"/>
        <end position="86"/>
    </location>
</feature>
<name>A0A6G1D7U8_9ORYZ</name>
<proteinExistence type="predicted"/>
<dbReference type="Proteomes" id="UP000479710">
    <property type="component" value="Unassembled WGS sequence"/>
</dbReference>
<gene>
    <name evidence="2" type="ORF">E2562_025868</name>
</gene>
<dbReference type="OrthoDB" id="682388at2759"/>
<dbReference type="EMBL" id="SPHZ02000007">
    <property type="protein sequence ID" value="KAF0908506.1"/>
    <property type="molecule type" value="Genomic_DNA"/>
</dbReference>
<accession>A0A6G1D7U8</accession>
<organism evidence="2 3">
    <name type="scientific">Oryza meyeriana var. granulata</name>
    <dbReference type="NCBI Taxonomy" id="110450"/>
    <lineage>
        <taxon>Eukaryota</taxon>
        <taxon>Viridiplantae</taxon>
        <taxon>Streptophyta</taxon>
        <taxon>Embryophyta</taxon>
        <taxon>Tracheophyta</taxon>
        <taxon>Spermatophyta</taxon>
        <taxon>Magnoliopsida</taxon>
        <taxon>Liliopsida</taxon>
        <taxon>Poales</taxon>
        <taxon>Poaceae</taxon>
        <taxon>BOP clade</taxon>
        <taxon>Oryzoideae</taxon>
        <taxon>Oryzeae</taxon>
        <taxon>Oryzinae</taxon>
        <taxon>Oryza</taxon>
        <taxon>Oryza meyeriana</taxon>
    </lineage>
</organism>